<sequence length="141" mass="14583">MSGEPTPKEEGPQRQGLSLATLATHAGIPRKPLLAGGQDSAQKKSHTLPQNAHVTPLFQTTVFDFDSVQTAADQVLRQGAYEYGRVGLPNPHELGAAVAALEGADEGVATSTGMGAISAALLSHLRSGDPVIAQYNGFPSP</sequence>
<dbReference type="Pfam" id="PF01053">
    <property type="entry name" value="Cys_Met_Meta_PP"/>
    <property type="match status" value="1"/>
</dbReference>
<feature type="compositionally biased region" description="Basic and acidic residues" evidence="4">
    <location>
        <begin position="1"/>
        <end position="12"/>
    </location>
</feature>
<feature type="region of interest" description="Disordered" evidence="4">
    <location>
        <begin position="1"/>
        <end position="52"/>
    </location>
</feature>
<gene>
    <name evidence="5" type="ORF">KFL_001890100</name>
</gene>
<accession>A0A1Y1I6T4</accession>
<dbReference type="InterPro" id="IPR000277">
    <property type="entry name" value="Cys/Met-Metab_PyrdxlP-dep_enz"/>
</dbReference>
<proteinExistence type="inferred from homology"/>
<reference evidence="5 6" key="1">
    <citation type="journal article" date="2014" name="Nat. Commun.">
        <title>Klebsormidium flaccidum genome reveals primary factors for plant terrestrial adaptation.</title>
        <authorList>
            <person name="Hori K."/>
            <person name="Maruyama F."/>
            <person name="Fujisawa T."/>
            <person name="Togashi T."/>
            <person name="Yamamoto N."/>
            <person name="Seo M."/>
            <person name="Sato S."/>
            <person name="Yamada T."/>
            <person name="Mori H."/>
            <person name="Tajima N."/>
            <person name="Moriyama T."/>
            <person name="Ikeuchi M."/>
            <person name="Watanabe M."/>
            <person name="Wada H."/>
            <person name="Kobayashi K."/>
            <person name="Saito M."/>
            <person name="Masuda T."/>
            <person name="Sasaki-Sekimoto Y."/>
            <person name="Mashiguchi K."/>
            <person name="Awai K."/>
            <person name="Shimojima M."/>
            <person name="Masuda S."/>
            <person name="Iwai M."/>
            <person name="Nobusawa T."/>
            <person name="Narise T."/>
            <person name="Kondo S."/>
            <person name="Saito H."/>
            <person name="Sato R."/>
            <person name="Murakawa M."/>
            <person name="Ihara Y."/>
            <person name="Oshima-Yamada Y."/>
            <person name="Ohtaka K."/>
            <person name="Satoh M."/>
            <person name="Sonobe K."/>
            <person name="Ishii M."/>
            <person name="Ohtani R."/>
            <person name="Kanamori-Sato M."/>
            <person name="Honoki R."/>
            <person name="Miyazaki D."/>
            <person name="Mochizuki H."/>
            <person name="Umetsu J."/>
            <person name="Higashi K."/>
            <person name="Shibata D."/>
            <person name="Kamiya Y."/>
            <person name="Sato N."/>
            <person name="Nakamura Y."/>
            <person name="Tabata S."/>
            <person name="Ida S."/>
            <person name="Kurokawa K."/>
            <person name="Ohta H."/>
        </authorList>
    </citation>
    <scope>NUCLEOTIDE SEQUENCE [LARGE SCALE GENOMIC DNA]</scope>
    <source>
        <strain evidence="5 6">NIES-2285</strain>
    </source>
</reference>
<evidence type="ECO:0000313" key="5">
    <source>
        <dbReference type="EMBL" id="GAQ84446.1"/>
    </source>
</evidence>
<keyword evidence="6" id="KW-1185">Reference proteome</keyword>
<comment type="similarity">
    <text evidence="3">Belongs to the trans-sulfuration enzymes family.</text>
</comment>
<evidence type="ECO:0000256" key="1">
    <source>
        <dbReference type="ARBA" id="ARBA00001933"/>
    </source>
</evidence>
<protein>
    <submittedName>
        <fullName evidence="5">Methionine gamma-lyase</fullName>
    </submittedName>
</protein>
<dbReference type="SUPFAM" id="SSF53383">
    <property type="entry name" value="PLP-dependent transferases"/>
    <property type="match status" value="1"/>
</dbReference>
<evidence type="ECO:0000256" key="4">
    <source>
        <dbReference type="SAM" id="MobiDB-lite"/>
    </source>
</evidence>
<keyword evidence="2 3" id="KW-0663">Pyridoxal phosphate</keyword>
<evidence type="ECO:0000256" key="3">
    <source>
        <dbReference type="RuleBase" id="RU362118"/>
    </source>
</evidence>
<dbReference type="Proteomes" id="UP000054558">
    <property type="component" value="Unassembled WGS sequence"/>
</dbReference>
<dbReference type="GO" id="GO:0030170">
    <property type="term" value="F:pyridoxal phosphate binding"/>
    <property type="evidence" value="ECO:0007669"/>
    <property type="project" value="InterPro"/>
</dbReference>
<dbReference type="AlphaFoldDB" id="A0A1Y1I6T4"/>
<name>A0A1Y1I6T4_KLENI</name>
<comment type="cofactor">
    <cofactor evidence="1 3">
        <name>pyridoxal 5'-phosphate</name>
        <dbReference type="ChEBI" id="CHEBI:597326"/>
    </cofactor>
</comment>
<organism evidence="5 6">
    <name type="scientific">Klebsormidium nitens</name>
    <name type="common">Green alga</name>
    <name type="synonym">Ulothrix nitens</name>
    <dbReference type="NCBI Taxonomy" id="105231"/>
    <lineage>
        <taxon>Eukaryota</taxon>
        <taxon>Viridiplantae</taxon>
        <taxon>Streptophyta</taxon>
        <taxon>Klebsormidiophyceae</taxon>
        <taxon>Klebsormidiales</taxon>
        <taxon>Klebsormidiaceae</taxon>
        <taxon>Klebsormidium</taxon>
    </lineage>
</organism>
<dbReference type="GO" id="GO:0019346">
    <property type="term" value="P:transsulfuration"/>
    <property type="evidence" value="ECO:0007669"/>
    <property type="project" value="InterPro"/>
</dbReference>
<keyword evidence="5" id="KW-0456">Lyase</keyword>
<evidence type="ECO:0000313" key="6">
    <source>
        <dbReference type="Proteomes" id="UP000054558"/>
    </source>
</evidence>
<dbReference type="EMBL" id="DF237138">
    <property type="protein sequence ID" value="GAQ84446.1"/>
    <property type="molecule type" value="Genomic_DNA"/>
</dbReference>
<dbReference type="InterPro" id="IPR015421">
    <property type="entry name" value="PyrdxlP-dep_Trfase_major"/>
</dbReference>
<evidence type="ECO:0000256" key="2">
    <source>
        <dbReference type="ARBA" id="ARBA00022898"/>
    </source>
</evidence>
<dbReference type="Gene3D" id="3.40.640.10">
    <property type="entry name" value="Type I PLP-dependent aspartate aminotransferase-like (Major domain)"/>
    <property type="match status" value="1"/>
</dbReference>
<dbReference type="GO" id="GO:0016829">
    <property type="term" value="F:lyase activity"/>
    <property type="evidence" value="ECO:0007669"/>
    <property type="project" value="UniProtKB-KW"/>
</dbReference>
<dbReference type="InterPro" id="IPR015424">
    <property type="entry name" value="PyrdxlP-dep_Trfase"/>
</dbReference>
<dbReference type="PANTHER" id="PTHR11808:SF89">
    <property type="entry name" value="METHIONINE GAMMA-LYASE"/>
    <property type="match status" value="1"/>
</dbReference>
<dbReference type="PANTHER" id="PTHR11808">
    <property type="entry name" value="TRANS-SULFURATION ENZYME FAMILY MEMBER"/>
    <property type="match status" value="1"/>
</dbReference>